<keyword evidence="13" id="KW-0539">Nucleus</keyword>
<feature type="domain" description="CULT" evidence="18">
    <location>
        <begin position="492"/>
        <end position="601"/>
    </location>
</feature>
<gene>
    <name evidence="20" type="primary">LOC106474877</name>
</gene>
<dbReference type="RefSeq" id="XP_022258862.1">
    <property type="nucleotide sequence ID" value="XM_022403154.1"/>
</dbReference>
<dbReference type="InterPro" id="IPR046336">
    <property type="entry name" value="Lon_prtase_N_sf"/>
</dbReference>
<feature type="domain" description="Lon N-terminal" evidence="17">
    <location>
        <begin position="285"/>
        <end position="493"/>
    </location>
</feature>
<dbReference type="Pfam" id="PF02190">
    <property type="entry name" value="LON_substr_bdg"/>
    <property type="match status" value="1"/>
</dbReference>
<dbReference type="InterPro" id="IPR027417">
    <property type="entry name" value="P-loop_NTPase"/>
</dbReference>
<dbReference type="PANTHER" id="PTHR46732">
    <property type="entry name" value="ATP-DEPENDENT PROTEASE LA (LON) DOMAIN PROTEIN"/>
    <property type="match status" value="1"/>
</dbReference>
<evidence type="ECO:0000256" key="14">
    <source>
        <dbReference type="ARBA" id="ARBA00030079"/>
    </source>
</evidence>
<keyword evidence="6" id="KW-0547">Nucleotide-binding</keyword>
<dbReference type="InterPro" id="IPR034750">
    <property type="entry name" value="CULT"/>
</dbReference>
<evidence type="ECO:0000259" key="17">
    <source>
        <dbReference type="PROSITE" id="PS51787"/>
    </source>
</evidence>
<dbReference type="Gene3D" id="1.20.58.1480">
    <property type="match status" value="1"/>
</dbReference>
<evidence type="ECO:0000256" key="15">
    <source>
        <dbReference type="ARBA" id="ARBA00046075"/>
    </source>
</evidence>
<keyword evidence="10" id="KW-0862">Zinc</keyword>
<evidence type="ECO:0000256" key="12">
    <source>
        <dbReference type="ARBA" id="ARBA00022843"/>
    </source>
</evidence>
<sequence>MEHLYEYAKNTSDVELLNKIRFVRQHRERIPEYVEIIKTKCTYPMDMANVVFTTAHKSKGLEFDTVCVKDDFTIGNIPYQEPSQRTPELENEFNVLYVAISRAKKRLCISTSVYYLLLGAQEKFEYPAYLKNLMYDRLPYKLECVSCKDQFESRNVLLLVRRPFRTANNHLIPGGPVCPICVTKSGYSPLFPHPDMGYVGSITDNVRQSLSCLNVAECVLVLGSANVVEETLYKDGVVNKNDEKKGKNPDVSYDISLPSQHTYLGNDLEELSGRTLLDDNSCQNLPLLPLPGIVLVPGQTIPLQLFEPSVISMVKRIIEKDHTLGIINSRYQAPLPGVVCVGTTAEIRSYREEADENVGLSTLRLKAEGRQRFQIIETMRQIDGVLMAKIRILPEVTVYIYFYDRFDFANYTRWPRWVYHQYDAILIVQRIRQELEKWNCFIPTDKTPKTPLDFSYWVAANLPLDDNKRLCLLGLNNAIQRLRCELSMLKRYRTLCCLDIFCNIDIANRHDIFSMSLEGPQGTYVNPSGYVHEIITTYKARGLLLFGSPSTEQSWFPGYAWTAASCSGCDNHIGWKFTTTNRKLEPQQFWGLCRAALRPAFCSDIEDELWEPNI</sequence>
<dbReference type="InterPro" id="IPR004910">
    <property type="entry name" value="Yippee/Mis18/Cereblon"/>
</dbReference>
<dbReference type="Pfam" id="PF13361">
    <property type="entry name" value="UvrD_C"/>
    <property type="match status" value="1"/>
</dbReference>
<dbReference type="PROSITE" id="PS51787">
    <property type="entry name" value="LON_N"/>
    <property type="match status" value="1"/>
</dbReference>
<reference evidence="20" key="1">
    <citation type="submission" date="2025-08" db="UniProtKB">
        <authorList>
            <consortium name="RefSeq"/>
        </authorList>
    </citation>
    <scope>IDENTIFICATION</scope>
    <source>
        <tissue evidence="20">Muscle</tissue>
    </source>
</reference>
<dbReference type="SMART" id="SM00464">
    <property type="entry name" value="LON"/>
    <property type="match status" value="1"/>
</dbReference>
<dbReference type="Gene3D" id="3.40.50.300">
    <property type="entry name" value="P-loop containing nucleotide triphosphate hydrolases"/>
    <property type="match status" value="1"/>
</dbReference>
<evidence type="ECO:0000256" key="5">
    <source>
        <dbReference type="ARBA" id="ARBA00022723"/>
    </source>
</evidence>
<comment type="subcellular location">
    <subcellularLocation>
        <location evidence="1">Nucleus</location>
    </subcellularLocation>
</comment>
<evidence type="ECO:0000256" key="3">
    <source>
        <dbReference type="ARBA" id="ARBA00005293"/>
    </source>
</evidence>
<comment type="pathway">
    <text evidence="2">Protein modification; protein ubiquitination.</text>
</comment>
<organism evidence="19 20">
    <name type="scientific">Limulus polyphemus</name>
    <name type="common">Atlantic horseshoe crab</name>
    <dbReference type="NCBI Taxonomy" id="6850"/>
    <lineage>
        <taxon>Eukaryota</taxon>
        <taxon>Metazoa</taxon>
        <taxon>Ecdysozoa</taxon>
        <taxon>Arthropoda</taxon>
        <taxon>Chelicerata</taxon>
        <taxon>Merostomata</taxon>
        <taxon>Xiphosura</taxon>
        <taxon>Limulidae</taxon>
        <taxon>Limulus</taxon>
    </lineage>
</organism>
<evidence type="ECO:0000256" key="13">
    <source>
        <dbReference type="ARBA" id="ARBA00023242"/>
    </source>
</evidence>
<evidence type="ECO:0000256" key="1">
    <source>
        <dbReference type="ARBA" id="ARBA00004123"/>
    </source>
</evidence>
<dbReference type="InterPro" id="IPR003111">
    <property type="entry name" value="Lon_prtase_N"/>
</dbReference>
<comment type="similarity">
    <text evidence="3">Belongs to the CRBN family.</text>
</comment>
<dbReference type="CDD" id="cd15777">
    <property type="entry name" value="CRBN_C_like"/>
    <property type="match status" value="1"/>
</dbReference>
<evidence type="ECO:0000256" key="2">
    <source>
        <dbReference type="ARBA" id="ARBA00004906"/>
    </source>
</evidence>
<dbReference type="Gene3D" id="2.30.130.40">
    <property type="entry name" value="LON domain-like"/>
    <property type="match status" value="1"/>
</dbReference>
<evidence type="ECO:0000256" key="6">
    <source>
        <dbReference type="ARBA" id="ARBA00022741"/>
    </source>
</evidence>
<dbReference type="Pfam" id="PF03226">
    <property type="entry name" value="Yippee-Mis18"/>
    <property type="match status" value="1"/>
</dbReference>
<dbReference type="GeneID" id="106474877"/>
<evidence type="ECO:0000256" key="16">
    <source>
        <dbReference type="ARBA" id="ARBA00046796"/>
    </source>
</evidence>
<keyword evidence="19" id="KW-1185">Reference proteome</keyword>
<dbReference type="SUPFAM" id="SSF88697">
    <property type="entry name" value="PUA domain-like"/>
    <property type="match status" value="1"/>
</dbReference>
<evidence type="ECO:0000313" key="20">
    <source>
        <dbReference type="RefSeq" id="XP_022258862.1"/>
    </source>
</evidence>
<evidence type="ECO:0000256" key="11">
    <source>
        <dbReference type="ARBA" id="ARBA00022840"/>
    </source>
</evidence>
<dbReference type="InterPro" id="IPR014017">
    <property type="entry name" value="DNA_helicase_UvrD-like_C"/>
</dbReference>
<comment type="function">
    <text evidence="15">Substrate recognition component of a DCX (DDB1-CUL4-X-box) E3 protein ligase complex that mediates the ubiquitination and subsequent proteasomal degradation of target proteins. Has an essential role in mediating growth by negatively regulating insulin signaling. It also has a role in maintaining presynaptic function in the neuromuscular junction synapses of third-instar larvae.</text>
</comment>
<keyword evidence="11" id="KW-0067">ATP-binding</keyword>
<keyword evidence="5" id="KW-0479">Metal-binding</keyword>
<keyword evidence="9" id="KW-0347">Helicase</keyword>
<evidence type="ECO:0000256" key="9">
    <source>
        <dbReference type="ARBA" id="ARBA00022806"/>
    </source>
</evidence>
<proteinExistence type="inferred from homology"/>
<evidence type="ECO:0000256" key="4">
    <source>
        <dbReference type="ARBA" id="ARBA00014394"/>
    </source>
</evidence>
<dbReference type="Proteomes" id="UP000694941">
    <property type="component" value="Unplaced"/>
</dbReference>
<evidence type="ECO:0000313" key="19">
    <source>
        <dbReference type="Proteomes" id="UP000694941"/>
    </source>
</evidence>
<dbReference type="PROSITE" id="PS51788">
    <property type="entry name" value="CULT"/>
    <property type="match status" value="1"/>
</dbReference>
<comment type="subunit">
    <text evidence="16">Likely a component of a DCX (DDB1-CUL4-X-box) protein ligase complex. May interact with pic/DDB1.</text>
</comment>
<dbReference type="InterPro" id="IPR015947">
    <property type="entry name" value="PUA-like_sf"/>
</dbReference>
<dbReference type="Gene3D" id="2.170.150.20">
    <property type="entry name" value="Peptide methionine sulfoxide reductase"/>
    <property type="match status" value="1"/>
</dbReference>
<evidence type="ECO:0000256" key="8">
    <source>
        <dbReference type="ARBA" id="ARBA00022801"/>
    </source>
</evidence>
<evidence type="ECO:0000256" key="7">
    <source>
        <dbReference type="ARBA" id="ARBA00022786"/>
    </source>
</evidence>
<keyword evidence="7" id="KW-0833">Ubl conjugation pathway</keyword>
<protein>
    <recommendedName>
        <fullName evidence="4">Protein cereblon</fullName>
    </recommendedName>
    <alternativeName>
        <fullName evidence="14">Protein ohgata</fullName>
    </alternativeName>
</protein>
<dbReference type="SUPFAM" id="SSF52540">
    <property type="entry name" value="P-loop containing nucleoside triphosphate hydrolases"/>
    <property type="match status" value="1"/>
</dbReference>
<accession>A0ABM1TSK6</accession>
<evidence type="ECO:0000259" key="18">
    <source>
        <dbReference type="PROSITE" id="PS51788"/>
    </source>
</evidence>
<keyword evidence="12" id="KW-0832">Ubl conjugation</keyword>
<name>A0ABM1TSK6_LIMPO</name>
<evidence type="ECO:0000256" key="10">
    <source>
        <dbReference type="ARBA" id="ARBA00022833"/>
    </source>
</evidence>
<keyword evidence="8" id="KW-0378">Hydrolase</keyword>
<dbReference type="PANTHER" id="PTHR46732:SF8">
    <property type="entry name" value="ATP-DEPENDENT PROTEASE LA (LON) DOMAIN PROTEIN"/>
    <property type="match status" value="1"/>
</dbReference>